<dbReference type="Pfam" id="PF18306">
    <property type="entry name" value="LDcluster4"/>
    <property type="match status" value="1"/>
</dbReference>
<organism evidence="1">
    <name type="scientific">marine metagenome</name>
    <dbReference type="NCBI Taxonomy" id="408172"/>
    <lineage>
        <taxon>unclassified sequences</taxon>
        <taxon>metagenomes</taxon>
        <taxon>ecological metagenomes</taxon>
    </lineage>
</organism>
<sequence>MSRLPVVGVMGSGSRPYRERSSALGRWLAECGVHLLTGGGGGVMAAVSQSFYDTPNRRGLVLGILPCDESLEKPKSGYPNQWVEIPVLTNLPSSGERGTDPTSRNHINALTSDVIVALPGDAGTLSEVRLAVRYGRPIIAFVESDQEIPGLPDGVSIASSLAGVRTFVRTHLEGVQPQPGQRVSVK</sequence>
<proteinExistence type="predicted"/>
<protein>
    <recommendedName>
        <fullName evidence="2">Molybdenum cofactor carrier protein</fullName>
    </recommendedName>
</protein>
<dbReference type="InterPro" id="IPR041164">
    <property type="entry name" value="LDcluster4"/>
</dbReference>
<dbReference type="SUPFAM" id="SSF102405">
    <property type="entry name" value="MCP/YpsA-like"/>
    <property type="match status" value="1"/>
</dbReference>
<evidence type="ECO:0008006" key="2">
    <source>
        <dbReference type="Google" id="ProtNLM"/>
    </source>
</evidence>
<evidence type="ECO:0000313" key="1">
    <source>
        <dbReference type="EMBL" id="SUZ75806.1"/>
    </source>
</evidence>
<accession>A0A381Q907</accession>
<reference evidence="1" key="1">
    <citation type="submission" date="2018-05" db="EMBL/GenBank/DDBJ databases">
        <authorList>
            <person name="Lanie J.A."/>
            <person name="Ng W.-L."/>
            <person name="Kazmierczak K.M."/>
            <person name="Andrzejewski T.M."/>
            <person name="Davidsen T.M."/>
            <person name="Wayne K.J."/>
            <person name="Tettelin H."/>
            <person name="Glass J.I."/>
            <person name="Rusch D."/>
            <person name="Podicherti R."/>
            <person name="Tsui H.-C.T."/>
            <person name="Winkler M.E."/>
        </authorList>
    </citation>
    <scope>NUCLEOTIDE SEQUENCE</scope>
</reference>
<name>A0A381Q907_9ZZZZ</name>
<dbReference type="Gene3D" id="3.40.50.450">
    <property type="match status" value="1"/>
</dbReference>
<dbReference type="AlphaFoldDB" id="A0A381Q907"/>
<dbReference type="EMBL" id="UINC01001260">
    <property type="protein sequence ID" value="SUZ75806.1"/>
    <property type="molecule type" value="Genomic_DNA"/>
</dbReference>
<gene>
    <name evidence="1" type="ORF">METZ01_LOCUS28660</name>
</gene>